<evidence type="ECO:0000313" key="12">
    <source>
        <dbReference type="EMBL" id="KIM32671.1"/>
    </source>
</evidence>
<dbReference type="GO" id="GO:0008270">
    <property type="term" value="F:zinc ion binding"/>
    <property type="evidence" value="ECO:0007669"/>
    <property type="project" value="UniProtKB-KW"/>
</dbReference>
<keyword evidence="2" id="KW-0479">Metal-binding</keyword>
<evidence type="ECO:0000256" key="5">
    <source>
        <dbReference type="ARBA" id="ARBA00023136"/>
    </source>
</evidence>
<evidence type="ECO:0000256" key="7">
    <source>
        <dbReference type="PROSITE-ProRule" id="PRU01006"/>
    </source>
</evidence>
<feature type="compositionally biased region" description="Basic and acidic residues" evidence="9">
    <location>
        <begin position="1059"/>
        <end position="1079"/>
    </location>
</feature>
<dbReference type="HOGENOM" id="CLU_003488_0_0_1"/>
<reference evidence="12 13" key="1">
    <citation type="submission" date="2014-04" db="EMBL/GenBank/DDBJ databases">
        <authorList>
            <consortium name="DOE Joint Genome Institute"/>
            <person name="Kuo A."/>
            <person name="Zuccaro A."/>
            <person name="Kohler A."/>
            <person name="Nagy L.G."/>
            <person name="Floudas D."/>
            <person name="Copeland A."/>
            <person name="Barry K.W."/>
            <person name="Cichocki N."/>
            <person name="Veneault-Fourrey C."/>
            <person name="LaButti K."/>
            <person name="Lindquist E.A."/>
            <person name="Lipzen A."/>
            <person name="Lundell T."/>
            <person name="Morin E."/>
            <person name="Murat C."/>
            <person name="Sun H."/>
            <person name="Tunlid A."/>
            <person name="Henrissat B."/>
            <person name="Grigoriev I.V."/>
            <person name="Hibbett D.S."/>
            <person name="Martin F."/>
            <person name="Nordberg H.P."/>
            <person name="Cantor M.N."/>
            <person name="Hua S.X."/>
        </authorList>
    </citation>
    <scope>NUCLEOTIDE SEQUENCE [LARGE SCALE GENOMIC DNA]</scope>
    <source>
        <strain evidence="12 13">MAFF 305830</strain>
    </source>
</reference>
<dbReference type="InterPro" id="IPR058919">
    <property type="entry name" value="Pep3/Vps18_RING_C"/>
</dbReference>
<feature type="domain" description="Pep3/Vps18 beta-propeller" evidence="10">
    <location>
        <begin position="64"/>
        <end position="432"/>
    </location>
</feature>
<evidence type="ECO:0000313" key="13">
    <source>
        <dbReference type="Proteomes" id="UP000054097"/>
    </source>
</evidence>
<keyword evidence="4" id="KW-0862">Zinc</keyword>
<dbReference type="PANTHER" id="PTHR23323:SF26">
    <property type="entry name" value="VACUOLAR PROTEIN SORTING-ASSOCIATED PROTEIN 18 HOMOLOG"/>
    <property type="match status" value="1"/>
</dbReference>
<evidence type="ECO:0000256" key="9">
    <source>
        <dbReference type="SAM" id="MobiDB-lite"/>
    </source>
</evidence>
<dbReference type="InterPro" id="IPR000547">
    <property type="entry name" value="Clathrin_H-chain/VPS_repeat"/>
</dbReference>
<dbReference type="SUPFAM" id="SSF50978">
    <property type="entry name" value="WD40 repeat-like"/>
    <property type="match status" value="1"/>
</dbReference>
<feature type="coiled-coil region" evidence="8">
    <location>
        <begin position="856"/>
        <end position="897"/>
    </location>
</feature>
<evidence type="ECO:0000256" key="8">
    <source>
        <dbReference type="SAM" id="Coils"/>
    </source>
</evidence>
<dbReference type="STRING" id="933852.A0A0C3BMM7"/>
<feature type="region of interest" description="Disordered" evidence="9">
    <location>
        <begin position="1054"/>
        <end position="1079"/>
    </location>
</feature>
<accession>A0A0C3BMM7</accession>
<dbReference type="Proteomes" id="UP000054097">
    <property type="component" value="Unassembled WGS sequence"/>
</dbReference>
<evidence type="ECO:0000256" key="1">
    <source>
        <dbReference type="ARBA" id="ARBA00010454"/>
    </source>
</evidence>
<feature type="repeat" description="CHCR" evidence="7">
    <location>
        <begin position="659"/>
        <end position="826"/>
    </location>
</feature>
<gene>
    <name evidence="12" type="ORF">M408DRAFT_326430</name>
</gene>
<dbReference type="GO" id="GO:0006886">
    <property type="term" value="P:intracellular protein transport"/>
    <property type="evidence" value="ECO:0007669"/>
    <property type="project" value="UniProtKB-UniRule"/>
</dbReference>
<evidence type="ECO:0000259" key="10">
    <source>
        <dbReference type="Pfam" id="PF05131"/>
    </source>
</evidence>
<dbReference type="GO" id="GO:0005768">
    <property type="term" value="C:endosome"/>
    <property type="evidence" value="ECO:0007669"/>
    <property type="project" value="TreeGrafter"/>
</dbReference>
<keyword evidence="5" id="KW-0472">Membrane</keyword>
<dbReference type="GO" id="GO:0006904">
    <property type="term" value="P:vesicle docking involved in exocytosis"/>
    <property type="evidence" value="ECO:0007669"/>
    <property type="project" value="TreeGrafter"/>
</dbReference>
<proteinExistence type="inferred from homology"/>
<feature type="region of interest" description="Disordered" evidence="9">
    <location>
        <begin position="966"/>
        <end position="986"/>
    </location>
</feature>
<dbReference type="GO" id="GO:0030674">
    <property type="term" value="F:protein-macromolecule adaptor activity"/>
    <property type="evidence" value="ECO:0007669"/>
    <property type="project" value="TreeGrafter"/>
</dbReference>
<feature type="domain" description="Pep3/Vps18 RING C-terminal" evidence="11">
    <location>
        <begin position="902"/>
        <end position="958"/>
    </location>
</feature>
<comment type="subcellular location">
    <subcellularLocation>
        <location evidence="6">Endomembrane system</location>
        <topology evidence="6">Peripheral membrane protein</topology>
        <orientation evidence="6">Cytoplasmic side</orientation>
    </subcellularLocation>
</comment>
<dbReference type="GO" id="GO:0007032">
    <property type="term" value="P:endosome organization"/>
    <property type="evidence" value="ECO:0007669"/>
    <property type="project" value="TreeGrafter"/>
</dbReference>
<keyword evidence="3" id="KW-0863">Zinc-finger</keyword>
<evidence type="ECO:0000256" key="3">
    <source>
        <dbReference type="ARBA" id="ARBA00022771"/>
    </source>
</evidence>
<dbReference type="GO" id="GO:0007033">
    <property type="term" value="P:vacuole organization"/>
    <property type="evidence" value="ECO:0007669"/>
    <property type="project" value="TreeGrafter"/>
</dbReference>
<organism evidence="12 13">
    <name type="scientific">Serendipita vermifera MAFF 305830</name>
    <dbReference type="NCBI Taxonomy" id="933852"/>
    <lineage>
        <taxon>Eukaryota</taxon>
        <taxon>Fungi</taxon>
        <taxon>Dikarya</taxon>
        <taxon>Basidiomycota</taxon>
        <taxon>Agaricomycotina</taxon>
        <taxon>Agaricomycetes</taxon>
        <taxon>Sebacinales</taxon>
        <taxon>Serendipitaceae</taxon>
        <taxon>Serendipita</taxon>
    </lineage>
</organism>
<evidence type="ECO:0000256" key="4">
    <source>
        <dbReference type="ARBA" id="ARBA00022833"/>
    </source>
</evidence>
<comment type="similarity">
    <text evidence="1">Belongs to the VPS18 family.</text>
</comment>
<dbReference type="GO" id="GO:0030897">
    <property type="term" value="C:HOPS complex"/>
    <property type="evidence" value="ECO:0007669"/>
    <property type="project" value="TreeGrafter"/>
</dbReference>
<protein>
    <submittedName>
        <fullName evidence="12">Uncharacterized protein</fullName>
    </submittedName>
</protein>
<reference evidence="13" key="2">
    <citation type="submission" date="2015-01" db="EMBL/GenBank/DDBJ databases">
        <title>Evolutionary Origins and Diversification of the Mycorrhizal Mutualists.</title>
        <authorList>
            <consortium name="DOE Joint Genome Institute"/>
            <consortium name="Mycorrhizal Genomics Consortium"/>
            <person name="Kohler A."/>
            <person name="Kuo A."/>
            <person name="Nagy L.G."/>
            <person name="Floudas D."/>
            <person name="Copeland A."/>
            <person name="Barry K.W."/>
            <person name="Cichocki N."/>
            <person name="Veneault-Fourrey C."/>
            <person name="LaButti K."/>
            <person name="Lindquist E.A."/>
            <person name="Lipzen A."/>
            <person name="Lundell T."/>
            <person name="Morin E."/>
            <person name="Murat C."/>
            <person name="Riley R."/>
            <person name="Ohm R."/>
            <person name="Sun H."/>
            <person name="Tunlid A."/>
            <person name="Henrissat B."/>
            <person name="Grigoriev I.V."/>
            <person name="Hibbett D.S."/>
            <person name="Martin F."/>
        </authorList>
    </citation>
    <scope>NUCLEOTIDE SEQUENCE [LARGE SCALE GENOMIC DNA]</scope>
    <source>
        <strain evidence="13">MAFF 305830</strain>
    </source>
</reference>
<dbReference type="GO" id="GO:0048284">
    <property type="term" value="P:organelle fusion"/>
    <property type="evidence" value="ECO:0007669"/>
    <property type="project" value="TreeGrafter"/>
</dbReference>
<dbReference type="OrthoDB" id="1845386at2759"/>
<dbReference type="AlphaFoldDB" id="A0A0C3BMM7"/>
<evidence type="ECO:0000259" key="11">
    <source>
        <dbReference type="Pfam" id="PF26148"/>
    </source>
</evidence>
<keyword evidence="8" id="KW-0175">Coiled coil</keyword>
<name>A0A0C3BMM7_SERVB</name>
<dbReference type="InterPro" id="IPR007810">
    <property type="entry name" value="Pep3/Vps18_beta-prop"/>
</dbReference>
<evidence type="ECO:0000256" key="6">
    <source>
        <dbReference type="ARBA" id="ARBA00029433"/>
    </source>
</evidence>
<dbReference type="Pfam" id="PF05131">
    <property type="entry name" value="Pep3_Vps18"/>
    <property type="match status" value="1"/>
</dbReference>
<dbReference type="EMBL" id="KN824279">
    <property type="protein sequence ID" value="KIM32671.1"/>
    <property type="molecule type" value="Genomic_DNA"/>
</dbReference>
<dbReference type="InterPro" id="IPR036322">
    <property type="entry name" value="WD40_repeat_dom_sf"/>
</dbReference>
<sequence>MFDEFVEHAGTPQVARNAVPQIEDQGFEPDDPTLDLKQEPDSVLTSLETGYFSAGAPYGVDNDPLFVLGRVQVEIPGSLVAFTVASDMLYMASSTDMLIHINLKNPEKIIKIPLKSPVYKLYLDPSGRHLIIATSQGDNLYLYSKWKEFLPRPIKSFKMTIESVAWNRAFLLSPAGEIATGTREILVGGRNGIIYEAVLDSKEELFKVHDRSVNAVFNLPERQPITGLFFQWFPVPEFKRGLVVATTAARIYQFVGAAPDKKNEDGFRMFSPLFSTYKGAELKFLELPGAERSELHAQYPSGGKQATSVAWLTGQGIYHGVINYGTPSSASDALIDSAQLLSYPPPNVTSPSSPTTQSNVVTEVPVAIGVTKFHFVSLFKDRLAAISNLDSRLDYEEVMPLKSTERVLGLAADPVNQTYWVYSDASLFELNITNEARDVWQVYMRRGEFDAALQCNLTPSQRDLVIAAQGDHYLSQNQYAKAAQRYAQTSRSFEEVALALVDSGDRDALQYYLVARLERTKKADLTQRMMLATWLVEFYLSKYNDLDDLIASESAAHDVDDLKAERAILDKDLKTFFETYQANLDRQTVYELILSHGRTEVFLHYATVTGDYQRVVEHWVLEEDWEKAIDVLNRQTDLELYYRHAPTLLRYAPQLTVDSLMRQPALDPLRLVPALLQLQHQPRDPMAPNQAIRYLEHIIFNQHNISSTIHNLIITFYASPSYGDDDRPLLRFLSTVPKDIISGKPYYDLDYALRICKENKRIGPCVNLYAEMGLWENSLDLALEKGDLELAKLNADKAEEEDIRLKKKLWLKIAKYVVQDKKDIKSAMAFIKDTSLLKIEDILPFFPDFVIIDDFKDEICLALEEYTKDIDKLRSDMDEATRSAEVIKKDISNLKNRFVTLEAGERCSHCNYPLFTRQFYVFPCQHSFHADCLIGMVKEYLPAHALRKILLLQAELVQSAAAAASAAGNPAGGTGTPAPQTPVPKSQRTLLSAQFATQPNGRPSSLITNPMGGLLAVSMAPVALGRNMFVAADRLRDMIVPDALANAIALPSLPWTGGNEKKGQKATEGDEEKEKGEKVRETLDELLASSCPLCESVVAGLDKPFIDADEEDTWHL</sequence>
<feature type="coiled-coil region" evidence="8">
    <location>
        <begin position="781"/>
        <end position="808"/>
    </location>
</feature>
<keyword evidence="13" id="KW-1185">Reference proteome</keyword>
<dbReference type="Pfam" id="PF26148">
    <property type="entry name" value="VPS18_RING_C"/>
    <property type="match status" value="1"/>
</dbReference>
<dbReference type="CDD" id="cd16462">
    <property type="entry name" value="RING-H2_Pep3p-like"/>
    <property type="match status" value="1"/>
</dbReference>
<dbReference type="PROSITE" id="PS50236">
    <property type="entry name" value="CHCR"/>
    <property type="match status" value="1"/>
</dbReference>
<dbReference type="PANTHER" id="PTHR23323">
    <property type="entry name" value="VACUOLAR PROTEIN SORTING-ASSOCIATED PROTEIN"/>
    <property type="match status" value="1"/>
</dbReference>
<evidence type="ECO:0000256" key="2">
    <source>
        <dbReference type="ARBA" id="ARBA00022723"/>
    </source>
</evidence>